<organism evidence="1 2">
    <name type="scientific">Candidatus Dojkabacteria bacterium</name>
    <dbReference type="NCBI Taxonomy" id="2099670"/>
    <lineage>
        <taxon>Bacteria</taxon>
        <taxon>Candidatus Dojkabacteria</taxon>
    </lineage>
</organism>
<reference evidence="1" key="1">
    <citation type="submission" date="2020-04" db="EMBL/GenBank/DDBJ databases">
        <authorList>
            <person name="Zhang T."/>
        </authorList>
    </citation>
    <scope>NUCLEOTIDE SEQUENCE</scope>
    <source>
        <strain evidence="1">HKST-UBA16</strain>
    </source>
</reference>
<proteinExistence type="predicted"/>
<name>A0A955HXF8_9BACT</name>
<gene>
    <name evidence="1" type="ORF">KC622_02490</name>
</gene>
<accession>A0A955HXF8</accession>
<protein>
    <submittedName>
        <fullName evidence="1">Uncharacterized protein</fullName>
    </submittedName>
</protein>
<dbReference type="EMBL" id="JAGQLM010000103">
    <property type="protein sequence ID" value="MCA9375175.1"/>
    <property type="molecule type" value="Genomic_DNA"/>
</dbReference>
<evidence type="ECO:0000313" key="1">
    <source>
        <dbReference type="EMBL" id="MCA9375175.1"/>
    </source>
</evidence>
<comment type="caution">
    <text evidence="1">The sequence shown here is derived from an EMBL/GenBank/DDBJ whole genome shotgun (WGS) entry which is preliminary data.</text>
</comment>
<reference evidence="1" key="2">
    <citation type="journal article" date="2021" name="Microbiome">
        <title>Successional dynamics and alternative stable states in a saline activated sludge microbial community over 9 years.</title>
        <authorList>
            <person name="Wang Y."/>
            <person name="Ye J."/>
            <person name="Ju F."/>
            <person name="Liu L."/>
            <person name="Boyd J.A."/>
            <person name="Deng Y."/>
            <person name="Parks D.H."/>
            <person name="Jiang X."/>
            <person name="Yin X."/>
            <person name="Woodcroft B.J."/>
            <person name="Tyson G.W."/>
            <person name="Hugenholtz P."/>
            <person name="Polz M.F."/>
            <person name="Zhang T."/>
        </authorList>
    </citation>
    <scope>NUCLEOTIDE SEQUENCE</scope>
    <source>
        <strain evidence="1">HKST-UBA16</strain>
    </source>
</reference>
<evidence type="ECO:0000313" key="2">
    <source>
        <dbReference type="Proteomes" id="UP000748332"/>
    </source>
</evidence>
<dbReference type="AlphaFoldDB" id="A0A955HXF8"/>
<sequence>MKKKVKSIEKEKLYSYKDHKKGLFDEDALRTVLSDSEDKKTFAQMELNKETID</sequence>
<dbReference type="Proteomes" id="UP000748332">
    <property type="component" value="Unassembled WGS sequence"/>
</dbReference>